<reference evidence="1" key="1">
    <citation type="journal article" date="2020" name="Stud. Mycol.">
        <title>101 Dothideomycetes genomes: a test case for predicting lifestyles and emergence of pathogens.</title>
        <authorList>
            <person name="Haridas S."/>
            <person name="Albert R."/>
            <person name="Binder M."/>
            <person name="Bloem J."/>
            <person name="Labutti K."/>
            <person name="Salamov A."/>
            <person name="Andreopoulos B."/>
            <person name="Baker S."/>
            <person name="Barry K."/>
            <person name="Bills G."/>
            <person name="Bluhm B."/>
            <person name="Cannon C."/>
            <person name="Castanera R."/>
            <person name="Culley D."/>
            <person name="Daum C."/>
            <person name="Ezra D."/>
            <person name="Gonzalez J."/>
            <person name="Henrissat B."/>
            <person name="Kuo A."/>
            <person name="Liang C."/>
            <person name="Lipzen A."/>
            <person name="Lutzoni F."/>
            <person name="Magnuson J."/>
            <person name="Mondo S."/>
            <person name="Nolan M."/>
            <person name="Ohm R."/>
            <person name="Pangilinan J."/>
            <person name="Park H.-J."/>
            <person name="Ramirez L."/>
            <person name="Alfaro M."/>
            <person name="Sun H."/>
            <person name="Tritt A."/>
            <person name="Yoshinaga Y."/>
            <person name="Zwiers L.-H."/>
            <person name="Turgeon B."/>
            <person name="Goodwin S."/>
            <person name="Spatafora J."/>
            <person name="Crous P."/>
            <person name="Grigoriev I."/>
        </authorList>
    </citation>
    <scope>NUCLEOTIDE SEQUENCE</scope>
    <source>
        <strain evidence="1">ATCC 200398</strain>
    </source>
</reference>
<name>A0ACB6QQD9_9PLEO</name>
<sequence length="299" mass="32671">MTPEIHQSTPTTEGTTRDGAIKWEIEFEILDDEEYLDSSQTNTEEELSIPREVIADVVGRSRLVAELERPIKIGTYKGLPAYLLRTHFAFQRASTNWLYRVQQAEITIEFEDAPYESGKKAQHPAVAAFHPELFKGEITPALVTESASASINAGYISAGAEVGVEKSRTFVSLEKGRVVVHGVRGGGRNHNIISWVVEQDSVAKAGIPRAIRLPLIVTRPIGGRFSARVTITAHYGFWRGKLARSIPVVGKNNDQLYFDPATLAAMAETGEKGVDGTAVAEQVGALDDVDLVSWSSLPN</sequence>
<evidence type="ECO:0000313" key="1">
    <source>
        <dbReference type="EMBL" id="KAF2469214.1"/>
    </source>
</evidence>
<proteinExistence type="predicted"/>
<gene>
    <name evidence="1" type="ORF">BDR25DRAFT_51859</name>
</gene>
<dbReference type="EMBL" id="MU003513">
    <property type="protein sequence ID" value="KAF2469214.1"/>
    <property type="molecule type" value="Genomic_DNA"/>
</dbReference>
<evidence type="ECO:0000313" key="2">
    <source>
        <dbReference type="Proteomes" id="UP000799755"/>
    </source>
</evidence>
<dbReference type="Proteomes" id="UP000799755">
    <property type="component" value="Unassembled WGS sequence"/>
</dbReference>
<protein>
    <submittedName>
        <fullName evidence="1">Uncharacterized protein</fullName>
    </submittedName>
</protein>
<accession>A0ACB6QQD9</accession>
<comment type="caution">
    <text evidence="1">The sequence shown here is derived from an EMBL/GenBank/DDBJ whole genome shotgun (WGS) entry which is preliminary data.</text>
</comment>
<organism evidence="1 2">
    <name type="scientific">Lindgomyces ingoldianus</name>
    <dbReference type="NCBI Taxonomy" id="673940"/>
    <lineage>
        <taxon>Eukaryota</taxon>
        <taxon>Fungi</taxon>
        <taxon>Dikarya</taxon>
        <taxon>Ascomycota</taxon>
        <taxon>Pezizomycotina</taxon>
        <taxon>Dothideomycetes</taxon>
        <taxon>Pleosporomycetidae</taxon>
        <taxon>Pleosporales</taxon>
        <taxon>Lindgomycetaceae</taxon>
        <taxon>Lindgomyces</taxon>
    </lineage>
</organism>
<keyword evidence="2" id="KW-1185">Reference proteome</keyword>